<evidence type="ECO:0000256" key="3">
    <source>
        <dbReference type="ARBA" id="ARBA00023015"/>
    </source>
</evidence>
<dbReference type="AlphaFoldDB" id="A0A0H3DBB9"/>
<dbReference type="InterPro" id="IPR013249">
    <property type="entry name" value="RNA_pol_sigma70_r4_t2"/>
</dbReference>
<dbReference type="PANTHER" id="PTHR30173">
    <property type="entry name" value="SIGMA 19 FACTOR"/>
    <property type="match status" value="1"/>
</dbReference>
<dbReference type="GO" id="GO:0016987">
    <property type="term" value="F:sigma factor activity"/>
    <property type="evidence" value="ECO:0007669"/>
    <property type="project" value="UniProtKB-KW"/>
</dbReference>
<dbReference type="InterPro" id="IPR007627">
    <property type="entry name" value="RNA_pol_sigma70_r2"/>
</dbReference>
<evidence type="ECO:0000259" key="7">
    <source>
        <dbReference type="Pfam" id="PF08281"/>
    </source>
</evidence>
<keyword evidence="3" id="KW-0805">Transcription regulation</keyword>
<keyword evidence="4" id="KW-0731">Sigma factor</keyword>
<reference evidence="8 9" key="1">
    <citation type="journal article" date="2010" name="Cell Res.">
        <title>Complete genome sequence of the rifamycin SV-producing Amycolatopsis mediterranei U32 revealed its genetic characteristics in phylogeny and metabolism.</title>
        <authorList>
            <person name="Zhao W."/>
            <person name="Zhong Y."/>
            <person name="Yuan H."/>
            <person name="Wang J."/>
            <person name="Zheng H."/>
            <person name="Wang Y."/>
            <person name="Cen X."/>
            <person name="Xu F."/>
            <person name="Bai J."/>
            <person name="Han X."/>
            <person name="Lu G."/>
            <person name="Zhu Y."/>
            <person name="Shao Z."/>
            <person name="Yan H."/>
            <person name="Li C."/>
            <person name="Peng N."/>
            <person name="Zhang Z."/>
            <person name="Zhang Y."/>
            <person name="Lin W."/>
            <person name="Fan Y."/>
            <person name="Qin Z."/>
            <person name="Hu Y."/>
            <person name="Zhu B."/>
            <person name="Wang S."/>
            <person name="Ding X."/>
            <person name="Zhao G.P."/>
        </authorList>
    </citation>
    <scope>NUCLEOTIDE SEQUENCE [LARGE SCALE GENOMIC DNA]</scope>
    <source>
        <strain evidence="9">U-32</strain>
    </source>
</reference>
<name>A0A0H3DBB9_AMYMU</name>
<dbReference type="OrthoDB" id="3211555at2"/>
<dbReference type="Gene3D" id="1.10.1740.10">
    <property type="match status" value="1"/>
</dbReference>
<dbReference type="GO" id="GO:0003677">
    <property type="term" value="F:DNA binding"/>
    <property type="evidence" value="ECO:0007669"/>
    <property type="project" value="InterPro"/>
</dbReference>
<sequence length="289" mass="31879">MAVIVEFETQRQQLFGLAYRLLGAAGEAEEIVQEAFLRWKQADRAEIAHPDVWQMKIVAGLCVSRLGAARSIRDRHRGPWLPEPVPTDALGRLDTAEQRISASLALLALLERRTPRERAVVVLREAFGYRYREIAEVMELSSGNCRQLYHRAARQLTGRRPVVQPCRDQRVWLAEQFLAATCRGDSRGLEEILAEEVTVCADGASGATISRDPVVGRGQVVRDLIGGFRKIASPVKFGVAEINASTAIVARAEEVLLAVVAMEIDNGRIASLLIVANPEKLSFFAAQRG</sequence>
<evidence type="ECO:0000259" key="6">
    <source>
        <dbReference type="Pfam" id="PF04542"/>
    </source>
</evidence>
<dbReference type="InterPro" id="IPR032710">
    <property type="entry name" value="NTF2-like_dom_sf"/>
</dbReference>
<accession>A0A0H3DBB9</accession>
<dbReference type="GO" id="GO:0006352">
    <property type="term" value="P:DNA-templated transcription initiation"/>
    <property type="evidence" value="ECO:0007669"/>
    <property type="project" value="InterPro"/>
</dbReference>
<evidence type="ECO:0000256" key="1">
    <source>
        <dbReference type="ARBA" id="ARBA00010641"/>
    </source>
</evidence>
<comment type="subunit">
    <text evidence="2">Interacts transiently with the RNA polymerase catalytic core formed by RpoA, RpoB, RpoC and RpoZ (2 alpha, 1 beta, 1 beta' and 1 omega subunit) to form the RNA polymerase holoenzyme that can initiate transcription.</text>
</comment>
<dbReference type="RefSeq" id="WP_013227436.1">
    <property type="nucleotide sequence ID" value="NC_014318.1"/>
</dbReference>
<dbReference type="InterPro" id="IPR013325">
    <property type="entry name" value="RNA_pol_sigma_r2"/>
</dbReference>
<gene>
    <name evidence="8" type="primary">rpoE</name>
    <name evidence="8" type="ordered locus">AMED_5625</name>
</gene>
<dbReference type="Gene3D" id="1.10.10.10">
    <property type="entry name" value="Winged helix-like DNA-binding domain superfamily/Winged helix DNA-binding domain"/>
    <property type="match status" value="1"/>
</dbReference>
<dbReference type="KEGG" id="amd:AMED_5625"/>
<organism evidence="8 9">
    <name type="scientific">Amycolatopsis mediterranei (strain U-32)</name>
    <dbReference type="NCBI Taxonomy" id="749927"/>
    <lineage>
        <taxon>Bacteria</taxon>
        <taxon>Bacillati</taxon>
        <taxon>Actinomycetota</taxon>
        <taxon>Actinomycetes</taxon>
        <taxon>Pseudonocardiales</taxon>
        <taxon>Pseudonocardiaceae</taxon>
        <taxon>Amycolatopsis</taxon>
    </lineage>
</organism>
<evidence type="ECO:0000256" key="4">
    <source>
        <dbReference type="ARBA" id="ARBA00023082"/>
    </source>
</evidence>
<dbReference type="Pfam" id="PF04542">
    <property type="entry name" value="Sigma70_r2"/>
    <property type="match status" value="1"/>
</dbReference>
<comment type="similarity">
    <text evidence="1">Belongs to the sigma-70 factor family. ECF subfamily.</text>
</comment>
<dbReference type="InterPro" id="IPR036388">
    <property type="entry name" value="WH-like_DNA-bd_sf"/>
</dbReference>
<evidence type="ECO:0000256" key="5">
    <source>
        <dbReference type="ARBA" id="ARBA00023163"/>
    </source>
</evidence>
<evidence type="ECO:0000256" key="2">
    <source>
        <dbReference type="ARBA" id="ARBA00011344"/>
    </source>
</evidence>
<dbReference type="PATRIC" id="fig|749927.5.peg.5837"/>
<dbReference type="SUPFAM" id="SSF88946">
    <property type="entry name" value="Sigma2 domain of RNA polymerase sigma factors"/>
    <property type="match status" value="1"/>
</dbReference>
<dbReference type="eggNOG" id="COG1595">
    <property type="taxonomic scope" value="Bacteria"/>
</dbReference>
<dbReference type="Pfam" id="PF08281">
    <property type="entry name" value="Sigma70_r4_2"/>
    <property type="match status" value="1"/>
</dbReference>
<feature type="domain" description="RNA polymerase sigma-70 region 2" evidence="6">
    <location>
        <begin position="9"/>
        <end position="69"/>
    </location>
</feature>
<dbReference type="HOGENOM" id="CLU_047691_22_0_11"/>
<dbReference type="InterPro" id="IPR013324">
    <property type="entry name" value="RNA_pol_sigma_r3/r4-like"/>
</dbReference>
<dbReference type="Proteomes" id="UP000000328">
    <property type="component" value="Chromosome"/>
</dbReference>
<protein>
    <submittedName>
        <fullName evidence="8">RNA polymerase sigma-70 factor, ECF subfamily</fullName>
    </submittedName>
</protein>
<dbReference type="InterPro" id="IPR014284">
    <property type="entry name" value="RNA_pol_sigma-70_dom"/>
</dbReference>
<dbReference type="InterPro" id="IPR052704">
    <property type="entry name" value="ECF_Sigma-70_Domain"/>
</dbReference>
<dbReference type="GeneID" id="92873311"/>
<dbReference type="SUPFAM" id="SSF54427">
    <property type="entry name" value="NTF2-like"/>
    <property type="match status" value="1"/>
</dbReference>
<dbReference type="EMBL" id="CP002000">
    <property type="protein sequence ID" value="ADJ47378.1"/>
    <property type="molecule type" value="Genomic_DNA"/>
</dbReference>
<dbReference type="NCBIfam" id="TIGR02937">
    <property type="entry name" value="sigma70-ECF"/>
    <property type="match status" value="1"/>
</dbReference>
<evidence type="ECO:0000313" key="9">
    <source>
        <dbReference type="Proteomes" id="UP000000328"/>
    </source>
</evidence>
<keyword evidence="5" id="KW-0804">Transcription</keyword>
<evidence type="ECO:0000313" key="8">
    <source>
        <dbReference type="EMBL" id="ADJ47378.1"/>
    </source>
</evidence>
<dbReference type="PANTHER" id="PTHR30173:SF36">
    <property type="entry name" value="ECF RNA POLYMERASE SIGMA FACTOR SIGJ"/>
    <property type="match status" value="1"/>
</dbReference>
<feature type="domain" description="RNA polymerase sigma factor 70 region 4 type 2" evidence="7">
    <location>
        <begin position="104"/>
        <end position="156"/>
    </location>
</feature>
<proteinExistence type="inferred from homology"/>
<dbReference type="SUPFAM" id="SSF88659">
    <property type="entry name" value="Sigma3 and sigma4 domains of RNA polymerase sigma factors"/>
    <property type="match status" value="1"/>
</dbReference>